<evidence type="ECO:0000313" key="2">
    <source>
        <dbReference type="EMBL" id="KAG5628119.1"/>
    </source>
</evidence>
<comment type="caution">
    <text evidence="2">The sequence shown here is derived from an EMBL/GenBank/DDBJ whole genome shotgun (WGS) entry which is preliminary data.</text>
</comment>
<dbReference type="InterPro" id="IPR050796">
    <property type="entry name" value="SCF_F-box_component"/>
</dbReference>
<protein>
    <recommendedName>
        <fullName evidence="1">F-box domain-containing protein</fullName>
    </recommendedName>
</protein>
<dbReference type="SUPFAM" id="SSF81383">
    <property type="entry name" value="F-box domain"/>
    <property type="match status" value="1"/>
</dbReference>
<dbReference type="AlphaFoldDB" id="A0A9J6AVG0"/>
<dbReference type="InterPro" id="IPR036047">
    <property type="entry name" value="F-box-like_dom_sf"/>
</dbReference>
<evidence type="ECO:0000259" key="1">
    <source>
        <dbReference type="SMART" id="SM00256"/>
    </source>
</evidence>
<dbReference type="PANTHER" id="PTHR31672">
    <property type="entry name" value="BNACNNG10540D PROTEIN"/>
    <property type="match status" value="1"/>
</dbReference>
<feature type="domain" description="F-box" evidence="1">
    <location>
        <begin position="7"/>
        <end position="47"/>
    </location>
</feature>
<dbReference type="InterPro" id="IPR017451">
    <property type="entry name" value="F-box-assoc_interact_dom"/>
</dbReference>
<dbReference type="PANTHER" id="PTHR31672:SF13">
    <property type="entry name" value="F-BOX PROTEIN CPR30-LIKE"/>
    <property type="match status" value="1"/>
</dbReference>
<proteinExistence type="predicted"/>
<gene>
    <name evidence="2" type="ORF">H5410_013337</name>
</gene>
<accession>A0A9J6AVG0</accession>
<evidence type="ECO:0000313" key="3">
    <source>
        <dbReference type="Proteomes" id="UP000824120"/>
    </source>
</evidence>
<reference evidence="2 3" key="1">
    <citation type="submission" date="2020-09" db="EMBL/GenBank/DDBJ databases">
        <title>De no assembly of potato wild relative species, Solanum commersonii.</title>
        <authorList>
            <person name="Cho K."/>
        </authorList>
    </citation>
    <scope>NUCLEOTIDE SEQUENCE [LARGE SCALE GENOMIC DNA]</scope>
    <source>
        <strain evidence="2">LZ3.2</strain>
        <tissue evidence="2">Leaf</tissue>
    </source>
</reference>
<name>A0A9J6AVG0_SOLCO</name>
<dbReference type="Pfam" id="PF00646">
    <property type="entry name" value="F-box"/>
    <property type="match status" value="1"/>
</dbReference>
<dbReference type="InterPro" id="IPR006527">
    <property type="entry name" value="F-box-assoc_dom_typ1"/>
</dbReference>
<dbReference type="OrthoDB" id="591557at2759"/>
<keyword evidence="3" id="KW-1185">Reference proteome</keyword>
<sequence>MSKGEILPQDIIIDILSRLPAKFIGQYRCLSKQWCNFLSHPQFIKFHFTLHAHKQETKLIFISDSDDLHTITFNRSPQNIIFDAISTNLNFQNNWLSIACSCNGLVLVENQEHIMFLINPTTLDYHRIPVFHLGLPQQSSYREYGFGYDAASDDYKVVNLSRYRKGNIDTTFVDVYSVRMGLWRRLESLPYDDVLSERGGASGVFVNGVLHWMASKASSFVIIGFDLSDEKFFEVPAPTNLYGNELDWYELRSFRGCLCMFCALLESKIDVWVMKEYRIEESWTTFRIDRLDLENGLVPFCPISDDDVVLSVDRDRLTVYNIKEDRWRYMEVDGLTYMFERTGIFIESLVSPINEKFLEVLTPTNNKLLFNKLSDLRGYLCMLYDTLGNEIDVWMMREYRVEESWTRFRVARMDGLVPFCAISDDDVVLNVDRDKHLTVYNVKEDHRRDMKFMMFPNLFTLSILTPTPIMESMQFQMAES</sequence>
<dbReference type="EMBL" id="JACXVP010000002">
    <property type="protein sequence ID" value="KAG5628119.1"/>
    <property type="molecule type" value="Genomic_DNA"/>
</dbReference>
<dbReference type="Proteomes" id="UP000824120">
    <property type="component" value="Chromosome 2"/>
</dbReference>
<dbReference type="NCBIfam" id="TIGR01640">
    <property type="entry name" value="F_box_assoc_1"/>
    <property type="match status" value="1"/>
</dbReference>
<dbReference type="SMART" id="SM00256">
    <property type="entry name" value="FBOX"/>
    <property type="match status" value="1"/>
</dbReference>
<dbReference type="Pfam" id="PF07734">
    <property type="entry name" value="FBA_1"/>
    <property type="match status" value="1"/>
</dbReference>
<organism evidence="2 3">
    <name type="scientific">Solanum commersonii</name>
    <name type="common">Commerson's wild potato</name>
    <name type="synonym">Commerson's nightshade</name>
    <dbReference type="NCBI Taxonomy" id="4109"/>
    <lineage>
        <taxon>Eukaryota</taxon>
        <taxon>Viridiplantae</taxon>
        <taxon>Streptophyta</taxon>
        <taxon>Embryophyta</taxon>
        <taxon>Tracheophyta</taxon>
        <taxon>Spermatophyta</taxon>
        <taxon>Magnoliopsida</taxon>
        <taxon>eudicotyledons</taxon>
        <taxon>Gunneridae</taxon>
        <taxon>Pentapetalae</taxon>
        <taxon>asterids</taxon>
        <taxon>lamiids</taxon>
        <taxon>Solanales</taxon>
        <taxon>Solanaceae</taxon>
        <taxon>Solanoideae</taxon>
        <taxon>Solaneae</taxon>
        <taxon>Solanum</taxon>
    </lineage>
</organism>
<dbReference type="InterPro" id="IPR001810">
    <property type="entry name" value="F-box_dom"/>
</dbReference>